<keyword evidence="2" id="KW-1015">Disulfide bond</keyword>
<dbReference type="GO" id="GO:0004896">
    <property type="term" value="F:cytokine receptor activity"/>
    <property type="evidence" value="ECO:0007669"/>
    <property type="project" value="UniProtKB-UniRule"/>
</dbReference>
<dbReference type="CTD" id="100001799"/>
<evidence type="ECO:0000256" key="2">
    <source>
        <dbReference type="ARBA" id="ARBA00023157"/>
    </source>
</evidence>
<dbReference type="PANTHER" id="PTHR48485">
    <property type="entry name" value="INTERLEUKIN-12 SUBUNIT BETA-RELATED"/>
    <property type="match status" value="1"/>
</dbReference>
<reference evidence="7" key="3">
    <citation type="submission" date="2025-09" db="UniProtKB">
        <authorList>
            <consortium name="Ensembl"/>
        </authorList>
    </citation>
    <scope>IDENTIFICATION</scope>
</reference>
<dbReference type="KEGG" id="sfm:108938524"/>
<evidence type="ECO:0000256" key="5">
    <source>
        <dbReference type="SAM" id="MobiDB-lite"/>
    </source>
</evidence>
<keyword evidence="4" id="KW-0202">Cytokine</keyword>
<comment type="similarity">
    <text evidence="4">Belongs to the IL-12B family.</text>
</comment>
<dbReference type="Ensembl" id="ENSSFOT00015012883.2">
    <property type="protein sequence ID" value="ENSSFOP00015012722.2"/>
    <property type="gene ID" value="ENSSFOG00015008220.2"/>
</dbReference>
<dbReference type="InterPro" id="IPR050676">
    <property type="entry name" value="IL-12"/>
</dbReference>
<reference evidence="7 8" key="1">
    <citation type="submission" date="2019-04" db="EMBL/GenBank/DDBJ databases">
        <authorList>
            <consortium name="Wellcome Sanger Institute Data Sharing"/>
        </authorList>
    </citation>
    <scope>NUCLEOTIDE SEQUENCE [LARGE SCALE GENOMIC DNA]</scope>
</reference>
<dbReference type="PRINTS" id="PR01928">
    <property type="entry name" value="INTRLEUKN12B"/>
</dbReference>
<protein>
    <recommendedName>
        <fullName evidence="4">Interleukin-12 subunit beta</fullName>
        <shortName evidence="4">IL-12B</shortName>
    </recommendedName>
    <alternativeName>
        <fullName evidence="4">Cytotoxic lymphocyte maturation factor 40 kDa subunit</fullName>
    </alternativeName>
    <alternativeName>
        <fullName evidence="4">IL-12 subunit p40</fullName>
    </alternativeName>
</protein>
<name>A0A8C9RHX0_SCLFO</name>
<dbReference type="Pfam" id="PF10420">
    <property type="entry name" value="IL12p40_C"/>
    <property type="match status" value="1"/>
</dbReference>
<keyword evidence="4" id="KW-0964">Secreted</keyword>
<dbReference type="InterPro" id="IPR013783">
    <property type="entry name" value="Ig-like_fold"/>
</dbReference>
<dbReference type="Proteomes" id="UP000694397">
    <property type="component" value="Chromosome 17"/>
</dbReference>
<dbReference type="OrthoDB" id="9945899at2759"/>
<dbReference type="InterPro" id="IPR036116">
    <property type="entry name" value="FN3_sf"/>
</dbReference>
<proteinExistence type="inferred from homology"/>
<dbReference type="GO" id="GO:0005125">
    <property type="term" value="F:cytokine activity"/>
    <property type="evidence" value="ECO:0007669"/>
    <property type="project" value="UniProtKB-KW"/>
</dbReference>
<keyword evidence="4" id="KW-0393">Immunoglobulin domain</keyword>
<dbReference type="Gene3D" id="2.60.40.10">
    <property type="entry name" value="Immunoglobulins"/>
    <property type="match status" value="2"/>
</dbReference>
<dbReference type="GO" id="GO:0005615">
    <property type="term" value="C:extracellular space"/>
    <property type="evidence" value="ECO:0007669"/>
    <property type="project" value="UniProtKB-KW"/>
</dbReference>
<evidence type="ECO:0000259" key="6">
    <source>
        <dbReference type="Pfam" id="PF10420"/>
    </source>
</evidence>
<dbReference type="AlphaFoldDB" id="A0A8C9RHX0"/>
<sequence>MPSGPWHFLLLSVCLPLACGQISFSQRMVLANVFDTVNLSCHTDYQGPLSWRHSPSSDEPFLEESSFAVIQGKELILKEVDIPSTGIYSCWGEGQKLDQMQLLMEENENEVEGHLSCTALTYSCSFRCSWSLMGFTEARLSYHRDGQNSTSWVYPHSMKSSSGQAIFEFTLNLSSSPFAEESAPLVLTGEAVSSSRYLRRVQKFYLRDIVQPEPPQSVQCKKMGNSLSVTVQPASSWAKPLSYFPLMHQIEFEYKNNGMIGQSNCSEIPREISKLRVRSRDPLVPSPWSQWSPWKNVKKGKGKEKENSRRRFSGENDTIFCKKKKQERKRNPEHKTSKHHKY</sequence>
<dbReference type="GeneID" id="108938524"/>
<dbReference type="RefSeq" id="XP_018614628.1">
    <property type="nucleotide sequence ID" value="XM_018759112.1"/>
</dbReference>
<dbReference type="GeneTree" id="ENSGT00390000012630"/>
<feature type="signal peptide" evidence="4">
    <location>
        <begin position="1"/>
        <end position="20"/>
    </location>
</feature>
<organism evidence="7 8">
    <name type="scientific">Scleropages formosus</name>
    <name type="common">Asian bonytongue</name>
    <name type="synonym">Osteoglossum formosum</name>
    <dbReference type="NCBI Taxonomy" id="113540"/>
    <lineage>
        <taxon>Eukaryota</taxon>
        <taxon>Metazoa</taxon>
        <taxon>Chordata</taxon>
        <taxon>Craniata</taxon>
        <taxon>Vertebrata</taxon>
        <taxon>Euteleostomi</taxon>
        <taxon>Actinopterygii</taxon>
        <taxon>Neopterygii</taxon>
        <taxon>Teleostei</taxon>
        <taxon>Osteoglossocephala</taxon>
        <taxon>Osteoglossomorpha</taxon>
        <taxon>Osteoglossiformes</taxon>
        <taxon>Osteoglossidae</taxon>
        <taxon>Scleropages</taxon>
    </lineage>
</organism>
<dbReference type="PANTHER" id="PTHR48485:SF3">
    <property type="entry name" value="INTERLEUKIN-12 SUBUNIT BETA"/>
    <property type="match status" value="1"/>
</dbReference>
<evidence type="ECO:0000313" key="8">
    <source>
        <dbReference type="Proteomes" id="UP000694397"/>
    </source>
</evidence>
<keyword evidence="8" id="KW-1185">Reference proteome</keyword>
<dbReference type="InterPro" id="IPR015528">
    <property type="entry name" value="IL-12_beta"/>
</dbReference>
<dbReference type="SUPFAM" id="SSF49265">
    <property type="entry name" value="Fibronectin type III"/>
    <property type="match status" value="1"/>
</dbReference>
<gene>
    <name evidence="7" type="primary">il12b2</name>
    <name evidence="4" type="synonym">IL12B</name>
</gene>
<feature type="domain" description="Interleukin-12 beta central" evidence="6">
    <location>
        <begin position="113"/>
        <end position="192"/>
    </location>
</feature>
<dbReference type="InterPro" id="IPR019482">
    <property type="entry name" value="IL-12_beta_cen-dom"/>
</dbReference>
<comment type="subunit">
    <text evidence="4">Heterodimer with IL12A; disulfide-linked. The heterodimer is known as interleukin IL-12.</text>
</comment>
<feature type="region of interest" description="Disordered" evidence="5">
    <location>
        <begin position="282"/>
        <end position="342"/>
    </location>
</feature>
<keyword evidence="3 4" id="KW-0325">Glycoprotein</keyword>
<evidence type="ECO:0000256" key="1">
    <source>
        <dbReference type="ARBA" id="ARBA00022729"/>
    </source>
</evidence>
<reference evidence="7" key="2">
    <citation type="submission" date="2025-08" db="UniProtKB">
        <authorList>
            <consortium name="Ensembl"/>
        </authorList>
    </citation>
    <scope>IDENTIFICATION</scope>
</reference>
<feature type="chain" id="PRO_5034801747" description="Interleukin-12 subunit beta" evidence="4">
    <location>
        <begin position="21"/>
        <end position="342"/>
    </location>
</feature>
<keyword evidence="1 4" id="KW-0732">Signal</keyword>
<comment type="subcellular location">
    <subcellularLocation>
        <location evidence="4">Secreted</location>
    </subcellularLocation>
</comment>
<evidence type="ECO:0000256" key="3">
    <source>
        <dbReference type="ARBA" id="ARBA00023180"/>
    </source>
</evidence>
<evidence type="ECO:0000313" key="7">
    <source>
        <dbReference type="Ensembl" id="ENSSFOP00015012722.2"/>
    </source>
</evidence>
<accession>A0A8C9RHX0</accession>
<evidence type="ECO:0000256" key="4">
    <source>
        <dbReference type="RuleBase" id="RU281113"/>
    </source>
</evidence>
<feature type="compositionally biased region" description="Basic and acidic residues" evidence="5">
    <location>
        <begin position="303"/>
        <end position="314"/>
    </location>
</feature>